<evidence type="ECO:0000313" key="6">
    <source>
        <dbReference type="EMBL" id="UZD54457.1"/>
    </source>
</evidence>
<dbReference type="InterPro" id="IPR003594">
    <property type="entry name" value="HATPase_dom"/>
</dbReference>
<dbReference type="InterPro" id="IPR013767">
    <property type="entry name" value="PAS_fold"/>
</dbReference>
<dbReference type="PANTHER" id="PTHR24421:SF59">
    <property type="entry name" value="OXYGEN SENSOR HISTIDINE KINASE NREB"/>
    <property type="match status" value="1"/>
</dbReference>
<evidence type="ECO:0000256" key="1">
    <source>
        <dbReference type="ARBA" id="ARBA00022679"/>
    </source>
</evidence>
<sequence length="349" mass="38902">MTTDFDRATLSDVPFHAIVEQSVAGIYVLQDECCVYTNHTFAAIMGYTPEEMIGGHLTKFIAPHFLPEVLRLYYKRLNADPPSIHFITHLLHRDGRELLVEVHGSRILYRGRPAVIGVGIDATERLRNEEELRRSREQLQQLSAYTHRKLEEQRLSFARDVHDVLGGMLTSLKMDATRVLRRADSAELQELTRGLIALTQKTIDTVREMSEALRPSELEHLDLAAAIARELGEFSARSGVPHTLDARAPTPVRLSPKRAIALYRIFQEALTNVARHAQAARVRAALTTEGDMLMLSLEDDGLGFDPAAQGRNALGLLSMSERAREIGAEFSLDSAPGAGTRLRLRAPLL</sequence>
<dbReference type="NCBIfam" id="TIGR00229">
    <property type="entry name" value="sensory_box"/>
    <property type="match status" value="1"/>
</dbReference>
<evidence type="ECO:0000256" key="3">
    <source>
        <dbReference type="ARBA" id="ARBA00023012"/>
    </source>
</evidence>
<dbReference type="InterPro" id="IPR035965">
    <property type="entry name" value="PAS-like_dom_sf"/>
</dbReference>
<dbReference type="EMBL" id="CP110257">
    <property type="protein sequence ID" value="UZD54457.1"/>
    <property type="molecule type" value="Genomic_DNA"/>
</dbReference>
<dbReference type="InterPro" id="IPR000014">
    <property type="entry name" value="PAS"/>
</dbReference>
<keyword evidence="3" id="KW-0902">Two-component regulatory system</keyword>
<keyword evidence="2 6" id="KW-0418">Kinase</keyword>
<accession>A0ABY6MR26</accession>
<dbReference type="Pfam" id="PF00989">
    <property type="entry name" value="PAS"/>
    <property type="match status" value="1"/>
</dbReference>
<dbReference type="InterPro" id="IPR036890">
    <property type="entry name" value="HATPase_C_sf"/>
</dbReference>
<dbReference type="CDD" id="cd16917">
    <property type="entry name" value="HATPase_UhpB-NarQ-NarX-like"/>
    <property type="match status" value="1"/>
</dbReference>
<dbReference type="SUPFAM" id="SSF55874">
    <property type="entry name" value="ATPase domain of HSP90 chaperone/DNA topoisomerase II/histidine kinase"/>
    <property type="match status" value="1"/>
</dbReference>
<dbReference type="Gene3D" id="3.30.450.20">
    <property type="entry name" value="PAS domain"/>
    <property type="match status" value="1"/>
</dbReference>
<evidence type="ECO:0000256" key="2">
    <source>
        <dbReference type="ARBA" id="ARBA00022777"/>
    </source>
</evidence>
<dbReference type="PROSITE" id="PS50109">
    <property type="entry name" value="HIS_KIN"/>
    <property type="match status" value="1"/>
</dbReference>
<gene>
    <name evidence="6" type="ORF">OMP39_12415</name>
</gene>
<dbReference type="CDD" id="cd00130">
    <property type="entry name" value="PAS"/>
    <property type="match status" value="1"/>
</dbReference>
<feature type="domain" description="PAS" evidence="5">
    <location>
        <begin position="35"/>
        <end position="80"/>
    </location>
</feature>
<protein>
    <submittedName>
        <fullName evidence="6">PAS domain-containing sensor histidine kinase</fullName>
    </submittedName>
</protein>
<reference evidence="6" key="1">
    <citation type="submission" date="2022-10" db="EMBL/GenBank/DDBJ databases">
        <title>Complete genome sequence of Schlegelella aquatica LMG 23380.</title>
        <authorList>
            <person name="Musilova J."/>
            <person name="Kourilova X."/>
            <person name="Bezdicek M."/>
            <person name="Hermankova K."/>
            <person name="Obruca S."/>
            <person name="Sedlar K."/>
        </authorList>
    </citation>
    <scope>NUCLEOTIDE SEQUENCE</scope>
    <source>
        <strain evidence="6">LMG 23380</strain>
    </source>
</reference>
<dbReference type="SUPFAM" id="SSF55785">
    <property type="entry name" value="PYP-like sensor domain (PAS domain)"/>
    <property type="match status" value="1"/>
</dbReference>
<keyword evidence="1" id="KW-0808">Transferase</keyword>
<feature type="domain" description="Histidine kinase" evidence="4">
    <location>
        <begin position="156"/>
        <end position="349"/>
    </location>
</feature>
<dbReference type="Gene3D" id="1.20.5.1930">
    <property type="match status" value="1"/>
</dbReference>
<dbReference type="PROSITE" id="PS50112">
    <property type="entry name" value="PAS"/>
    <property type="match status" value="1"/>
</dbReference>
<dbReference type="InterPro" id="IPR050482">
    <property type="entry name" value="Sensor_HK_TwoCompSys"/>
</dbReference>
<keyword evidence="7" id="KW-1185">Reference proteome</keyword>
<dbReference type="GO" id="GO:0016301">
    <property type="term" value="F:kinase activity"/>
    <property type="evidence" value="ECO:0007669"/>
    <property type="project" value="UniProtKB-KW"/>
</dbReference>
<name>A0ABY6MR26_9BURK</name>
<dbReference type="Pfam" id="PF07730">
    <property type="entry name" value="HisKA_3"/>
    <property type="match status" value="1"/>
</dbReference>
<proteinExistence type="predicted"/>
<dbReference type="Proteomes" id="UP001163266">
    <property type="component" value="Chromosome"/>
</dbReference>
<evidence type="ECO:0000259" key="4">
    <source>
        <dbReference type="PROSITE" id="PS50109"/>
    </source>
</evidence>
<dbReference type="SMART" id="SM00091">
    <property type="entry name" value="PAS"/>
    <property type="match status" value="1"/>
</dbReference>
<dbReference type="Pfam" id="PF02518">
    <property type="entry name" value="HATPase_c"/>
    <property type="match status" value="1"/>
</dbReference>
<dbReference type="Gene3D" id="3.30.565.10">
    <property type="entry name" value="Histidine kinase-like ATPase, C-terminal domain"/>
    <property type="match status" value="1"/>
</dbReference>
<dbReference type="RefSeq" id="WP_264892025.1">
    <property type="nucleotide sequence ID" value="NZ_CP110257.1"/>
</dbReference>
<evidence type="ECO:0000313" key="7">
    <source>
        <dbReference type="Proteomes" id="UP001163266"/>
    </source>
</evidence>
<dbReference type="InterPro" id="IPR005467">
    <property type="entry name" value="His_kinase_dom"/>
</dbReference>
<evidence type="ECO:0000259" key="5">
    <source>
        <dbReference type="PROSITE" id="PS50112"/>
    </source>
</evidence>
<organism evidence="6 7">
    <name type="scientific">Caldimonas aquatica</name>
    <dbReference type="NCBI Taxonomy" id="376175"/>
    <lineage>
        <taxon>Bacteria</taxon>
        <taxon>Pseudomonadati</taxon>
        <taxon>Pseudomonadota</taxon>
        <taxon>Betaproteobacteria</taxon>
        <taxon>Burkholderiales</taxon>
        <taxon>Sphaerotilaceae</taxon>
        <taxon>Caldimonas</taxon>
    </lineage>
</organism>
<dbReference type="InterPro" id="IPR011712">
    <property type="entry name" value="Sig_transdc_His_kin_sub3_dim/P"/>
</dbReference>
<dbReference type="PANTHER" id="PTHR24421">
    <property type="entry name" value="NITRATE/NITRITE SENSOR PROTEIN NARX-RELATED"/>
    <property type="match status" value="1"/>
</dbReference>